<protein>
    <recommendedName>
        <fullName evidence="2">Penicillin-binding protein 1A</fullName>
    </recommendedName>
</protein>
<evidence type="ECO:0000313" key="8">
    <source>
        <dbReference type="EMBL" id="RRK33062.1"/>
    </source>
</evidence>
<dbReference type="SUPFAM" id="SSF53955">
    <property type="entry name" value="Lysozyme-like"/>
    <property type="match status" value="1"/>
</dbReference>
<dbReference type="UniPathway" id="UPA00219"/>
<evidence type="ECO:0000313" key="7">
    <source>
        <dbReference type="EMBL" id="NDO70415.1"/>
    </source>
</evidence>
<dbReference type="InterPro" id="IPR001264">
    <property type="entry name" value="Glyco_trans_51"/>
</dbReference>
<evidence type="ECO:0000259" key="6">
    <source>
        <dbReference type="Pfam" id="PF00912"/>
    </source>
</evidence>
<dbReference type="PANTHER" id="PTHR32282:SF33">
    <property type="entry name" value="PEPTIDOGLYCAN GLYCOSYLTRANSFERASE"/>
    <property type="match status" value="1"/>
</dbReference>
<dbReference type="GO" id="GO:0008955">
    <property type="term" value="F:peptidoglycan glycosyltransferase activity"/>
    <property type="evidence" value="ECO:0007669"/>
    <property type="project" value="TreeGrafter"/>
</dbReference>
<keyword evidence="3 8" id="KW-0808">Transferase</keyword>
<dbReference type="EMBL" id="VIRB01000107">
    <property type="protein sequence ID" value="NDO70415.1"/>
    <property type="molecule type" value="Genomic_DNA"/>
</dbReference>
<dbReference type="GO" id="GO:0009252">
    <property type="term" value="P:peptidoglycan biosynthetic process"/>
    <property type="evidence" value="ECO:0007669"/>
    <property type="project" value="UniProtKB-UniPathway"/>
</dbReference>
<dbReference type="AlphaFoldDB" id="N2AJ88"/>
<proteinExistence type="predicted"/>
<keyword evidence="4" id="KW-0812">Transmembrane</keyword>
<accession>N2AJ88</accession>
<sequence>MRGAKRRHPVRRFIFRLCLLMLLAAAGVGAFFGVNGYRMYQDAVSRTSIEERVEEIRAKEDFTDFSEMSDFYIEAVISVEDHRFMSHPGIDPIAVVRAAWADIQAMAFVEGGSTITQQLAKNLLFTQEKRMVRKAAEVFAVFDMEKKYSKEEIFELYVNTANFGSGYEGIHAASTGYFGKLPAEVTDYEAAMLAGVPNAPSVYSPDISQELAARRVELVLQSMVRHHVITREEAEEVRSGGSVSCIYGVGASGRKQSETVVSGCFFGKKVTVNSNEKQINQNMVS</sequence>
<evidence type="ECO:0000256" key="2">
    <source>
        <dbReference type="ARBA" id="ARBA00018638"/>
    </source>
</evidence>
<dbReference type="Pfam" id="PF00912">
    <property type="entry name" value="Transgly"/>
    <property type="match status" value="1"/>
</dbReference>
<dbReference type="Proteomes" id="UP000474104">
    <property type="component" value="Unassembled WGS sequence"/>
</dbReference>
<name>N2AJ88_9FIRM</name>
<reference evidence="7 10" key="2">
    <citation type="submission" date="2019-07" db="EMBL/GenBank/DDBJ databases">
        <title>Draft genome sequences of 15 bacterial species constituting the stable defined intestinal microbiota of the GM15 gnotobiotic mouse model.</title>
        <authorList>
            <person name="Elie C."/>
            <person name="Mathieu A."/>
            <person name="Saliou A."/>
            <person name="Darnaud M."/>
            <person name="Leulier F."/>
            <person name="Tamellini A."/>
        </authorList>
    </citation>
    <scope>NUCLEOTIDE SEQUENCE [LARGE SCALE GENOMIC DNA]</scope>
    <source>
        <strain evidence="10">ASF 502</strain>
        <strain evidence="7">MD300</strain>
    </source>
</reference>
<dbReference type="InterPro" id="IPR050396">
    <property type="entry name" value="Glycosyltr_51/Transpeptidase"/>
</dbReference>
<evidence type="ECO:0000256" key="5">
    <source>
        <dbReference type="ARBA" id="ARBA00023251"/>
    </source>
</evidence>
<dbReference type="HOGENOM" id="CLU_006354_1_2_9"/>
<dbReference type="InterPro" id="IPR036950">
    <property type="entry name" value="PBP_transglycosylase"/>
</dbReference>
<dbReference type="GO" id="GO:0046677">
    <property type="term" value="P:response to antibiotic"/>
    <property type="evidence" value="ECO:0007669"/>
    <property type="project" value="UniProtKB-KW"/>
</dbReference>
<dbReference type="GO" id="GO:0005886">
    <property type="term" value="C:plasma membrane"/>
    <property type="evidence" value="ECO:0007669"/>
    <property type="project" value="UniProtKB-SubCell"/>
</dbReference>
<dbReference type="STRING" id="2044587.C824_01981"/>
<gene>
    <name evidence="8" type="ORF">EBB54_18250</name>
    <name evidence="7" type="ORF">FMM80_17900</name>
</gene>
<dbReference type="Proteomes" id="UP000274920">
    <property type="component" value="Unassembled WGS sequence"/>
</dbReference>
<dbReference type="PANTHER" id="PTHR32282">
    <property type="entry name" value="BINDING PROTEIN TRANSPEPTIDASE, PUTATIVE-RELATED"/>
    <property type="match status" value="1"/>
</dbReference>
<keyword evidence="9" id="KW-1185">Reference proteome</keyword>
<dbReference type="eggNOG" id="COG0744">
    <property type="taxonomic scope" value="Bacteria"/>
</dbReference>
<dbReference type="EMBL" id="RHJS01000002">
    <property type="protein sequence ID" value="RRK33062.1"/>
    <property type="molecule type" value="Genomic_DNA"/>
</dbReference>
<dbReference type="Gene3D" id="1.10.3810.10">
    <property type="entry name" value="Biosynthetic peptidoglycan transglycosylase-like"/>
    <property type="match status" value="1"/>
</dbReference>
<organism evidence="8 9">
    <name type="scientific">Schaedlerella arabinosiphila</name>
    <dbReference type="NCBI Taxonomy" id="2044587"/>
    <lineage>
        <taxon>Bacteria</taxon>
        <taxon>Bacillati</taxon>
        <taxon>Bacillota</taxon>
        <taxon>Clostridia</taxon>
        <taxon>Lachnospirales</taxon>
        <taxon>Lachnospiraceae</taxon>
        <taxon>Schaedlerella</taxon>
    </lineage>
</organism>
<evidence type="ECO:0000313" key="10">
    <source>
        <dbReference type="Proteomes" id="UP000474104"/>
    </source>
</evidence>
<dbReference type="OrthoDB" id="9766909at2"/>
<reference evidence="8" key="1">
    <citation type="submission" date="2018-10" db="EMBL/GenBank/DDBJ databases">
        <title>Schaedlerella arabinophila gen. nov. sp. nov., isolated from the mouse intestinal tract and comparative analysis with the genome of the closely related altered Schaedler flora strain ASF502.</title>
        <authorList>
            <person name="Miyake S."/>
            <person name="Soh M."/>
            <person name="Seedorf H."/>
        </authorList>
    </citation>
    <scope>NUCLEOTIDE SEQUENCE [LARGE SCALE GENOMIC DNA]</scope>
    <source>
        <strain evidence="8">DSM 106076</strain>
    </source>
</reference>
<evidence type="ECO:0000313" key="9">
    <source>
        <dbReference type="Proteomes" id="UP000274920"/>
    </source>
</evidence>
<feature type="domain" description="Glycosyl transferase family 51" evidence="6">
    <location>
        <begin position="55"/>
        <end position="223"/>
    </location>
</feature>
<dbReference type="InterPro" id="IPR023346">
    <property type="entry name" value="Lysozyme-like_dom_sf"/>
</dbReference>
<keyword evidence="4" id="KW-0735">Signal-anchor</keyword>
<comment type="caution">
    <text evidence="8">The sequence shown here is derived from an EMBL/GenBank/DDBJ whole genome shotgun (WGS) entry which is preliminary data.</text>
</comment>
<comment type="subcellular location">
    <subcellularLocation>
        <location evidence="1">Cell membrane</location>
        <topology evidence="1">Single-pass type II membrane protein</topology>
    </subcellularLocation>
</comment>
<keyword evidence="5" id="KW-0046">Antibiotic resistance</keyword>
<evidence type="ECO:0000256" key="3">
    <source>
        <dbReference type="ARBA" id="ARBA00022679"/>
    </source>
</evidence>
<evidence type="ECO:0000256" key="4">
    <source>
        <dbReference type="ARBA" id="ARBA00022968"/>
    </source>
</evidence>
<accession>A0A426DK60</accession>
<evidence type="ECO:0000256" key="1">
    <source>
        <dbReference type="ARBA" id="ARBA00004401"/>
    </source>
</evidence>